<evidence type="ECO:0000313" key="2">
    <source>
        <dbReference type="Proteomes" id="UP000494214"/>
    </source>
</evidence>
<protein>
    <recommendedName>
        <fullName evidence="3">Transcriptional regulator, AbiEi antitoxin, Type IV TA system</fullName>
    </recommendedName>
</protein>
<evidence type="ECO:0008006" key="3">
    <source>
        <dbReference type="Google" id="ProtNLM"/>
    </source>
</evidence>
<keyword evidence="2" id="KW-1185">Reference proteome</keyword>
<dbReference type="InterPro" id="IPR045738">
    <property type="entry name" value="DUF6088"/>
</dbReference>
<proteinExistence type="predicted"/>
<organism evidence="1 2">
    <name type="scientific">Achromobacter animicus</name>
    <dbReference type="NCBI Taxonomy" id="1389935"/>
    <lineage>
        <taxon>Bacteria</taxon>
        <taxon>Pseudomonadati</taxon>
        <taxon>Pseudomonadota</taxon>
        <taxon>Betaproteobacteria</taxon>
        <taxon>Burkholderiales</taxon>
        <taxon>Alcaligenaceae</taxon>
        <taxon>Achromobacter</taxon>
    </lineage>
</organism>
<gene>
    <name evidence="1" type="ORF">LMG26690_03399</name>
</gene>
<dbReference type="AlphaFoldDB" id="A0A6S7ADQ0"/>
<accession>A0A6S7ADQ0</accession>
<reference evidence="1 2" key="1">
    <citation type="submission" date="2020-04" db="EMBL/GenBank/DDBJ databases">
        <authorList>
            <person name="De Canck E."/>
        </authorList>
    </citation>
    <scope>NUCLEOTIDE SEQUENCE [LARGE SCALE GENOMIC DNA]</scope>
    <source>
        <strain evidence="1 2">LMG 26690</strain>
    </source>
</reference>
<dbReference type="EMBL" id="CADIJM010000006">
    <property type="protein sequence ID" value="CAB3714237.1"/>
    <property type="molecule type" value="Genomic_DNA"/>
</dbReference>
<dbReference type="Pfam" id="PF19570">
    <property type="entry name" value="DUF6088"/>
    <property type="match status" value="1"/>
</dbReference>
<dbReference type="Proteomes" id="UP000494214">
    <property type="component" value="Unassembled WGS sequence"/>
</dbReference>
<evidence type="ECO:0000313" key="1">
    <source>
        <dbReference type="EMBL" id="CAB3714237.1"/>
    </source>
</evidence>
<sequence length="211" mass="23158">MEAARPGHVWGAADFAHLGGRDAVDKALQRLAAAGKLRRIDRGLYDRPRVNSLTKKAAVPDYRAVLDAIARRDQLRLLVDGMTAANDLGLTHAVPAHVTIHTDARRRAIRFDNLVIQFKLTAPSRLFWAGRPAMRVVQALHWLKDTLPANKPNILKRLSAILADSPQGAAIRQDISAGFSTLPAWMQDVVRELPGCTPQVGAPEETMTVSR</sequence>
<name>A0A6S7ADQ0_9BURK</name>